<feature type="compositionally biased region" description="Basic and acidic residues" evidence="1">
    <location>
        <begin position="1"/>
        <end position="20"/>
    </location>
</feature>
<sequence>MKQQNEKDEQFDLIIDEKLSSQEQSTSTQSKQSNANLTMLQENSKKFKLKRTQKSLLQLNPIHPQRRGSQSCVEPIQVIQEECHKIGKPNLYTVFWYDENIDNKYEIIVLAPQDTLISDFIALVIKEFNMQHDYIHSPFTDDGSLIYELYIPKKKSGKPNEDYPALSNNTQLSQTNLTQFAFKVTKIDSHYVSSITKQSQNVQVSMTKFKDQNAGDEKSFWFKLFFCCNFDI</sequence>
<evidence type="ECO:0000256" key="1">
    <source>
        <dbReference type="SAM" id="MobiDB-lite"/>
    </source>
</evidence>
<organism evidence="2 3">
    <name type="scientific">Paramecium pentaurelia</name>
    <dbReference type="NCBI Taxonomy" id="43138"/>
    <lineage>
        <taxon>Eukaryota</taxon>
        <taxon>Sar</taxon>
        <taxon>Alveolata</taxon>
        <taxon>Ciliophora</taxon>
        <taxon>Intramacronucleata</taxon>
        <taxon>Oligohymenophorea</taxon>
        <taxon>Peniculida</taxon>
        <taxon>Parameciidae</taxon>
        <taxon>Paramecium</taxon>
    </lineage>
</organism>
<feature type="region of interest" description="Disordered" evidence="1">
    <location>
        <begin position="1"/>
        <end position="37"/>
    </location>
</feature>
<name>A0A8S1YG70_9CILI</name>
<dbReference type="OrthoDB" id="299789at2759"/>
<proteinExistence type="predicted"/>
<feature type="compositionally biased region" description="Low complexity" evidence="1">
    <location>
        <begin position="21"/>
        <end position="33"/>
    </location>
</feature>
<accession>A0A8S1YG70</accession>
<evidence type="ECO:0000313" key="2">
    <source>
        <dbReference type="EMBL" id="CAD8212970.1"/>
    </source>
</evidence>
<dbReference type="AlphaFoldDB" id="A0A8S1YG70"/>
<comment type="caution">
    <text evidence="2">The sequence shown here is derived from an EMBL/GenBank/DDBJ whole genome shotgun (WGS) entry which is preliminary data.</text>
</comment>
<gene>
    <name evidence="2" type="ORF">PPENT_87.1.T1720055</name>
</gene>
<dbReference type="EMBL" id="CAJJDO010000172">
    <property type="protein sequence ID" value="CAD8212970.1"/>
    <property type="molecule type" value="Genomic_DNA"/>
</dbReference>
<protein>
    <submittedName>
        <fullName evidence="2">Uncharacterized protein</fullName>
    </submittedName>
</protein>
<keyword evidence="3" id="KW-1185">Reference proteome</keyword>
<evidence type="ECO:0000313" key="3">
    <source>
        <dbReference type="Proteomes" id="UP000689195"/>
    </source>
</evidence>
<reference evidence="2" key="1">
    <citation type="submission" date="2021-01" db="EMBL/GenBank/DDBJ databases">
        <authorList>
            <consortium name="Genoscope - CEA"/>
            <person name="William W."/>
        </authorList>
    </citation>
    <scope>NUCLEOTIDE SEQUENCE</scope>
</reference>
<dbReference type="Proteomes" id="UP000689195">
    <property type="component" value="Unassembled WGS sequence"/>
</dbReference>